<accession>C6VSJ0</accession>
<feature type="signal peptide" evidence="2">
    <location>
        <begin position="1"/>
        <end position="26"/>
    </location>
</feature>
<dbReference type="STRING" id="471854.Dfer_1568"/>
<dbReference type="KEGG" id="dfe:Dfer_1568"/>
<protein>
    <submittedName>
        <fullName evidence="3">Low complexity orf</fullName>
    </submittedName>
</protein>
<feature type="chain" id="PRO_5002971837" evidence="2">
    <location>
        <begin position="27"/>
        <end position="163"/>
    </location>
</feature>
<gene>
    <name evidence="3" type="ordered locus">Dfer_1568</name>
</gene>
<name>C6VSJ0_DYAFD</name>
<evidence type="ECO:0000256" key="1">
    <source>
        <dbReference type="SAM" id="MobiDB-lite"/>
    </source>
</evidence>
<dbReference type="AlphaFoldDB" id="C6VSJ0"/>
<dbReference type="Proteomes" id="UP000002011">
    <property type="component" value="Chromosome"/>
</dbReference>
<evidence type="ECO:0000256" key="2">
    <source>
        <dbReference type="SAM" id="SignalP"/>
    </source>
</evidence>
<proteinExistence type="predicted"/>
<dbReference type="RefSeq" id="WP_015811066.1">
    <property type="nucleotide sequence ID" value="NC_013037.1"/>
</dbReference>
<sequence>MKKLIQSAAASLVFACALLFAQAASAQTTPKNTNGETSGNKTGTPQTGRGTDTERPYYEPKGDKTQSQDTTRKQTNENQSQGNSAGGTSAWPQATGTTGAITPESQTPVTSEPASNDPQGTTAPSKQSDNGGEPRMQKNDASNNAGSKSDKTGGRKGKSNDPR</sequence>
<feature type="compositionally biased region" description="Basic and acidic residues" evidence="1">
    <location>
        <begin position="51"/>
        <end position="75"/>
    </location>
</feature>
<organism evidence="3 4">
    <name type="scientific">Dyadobacter fermentans (strain ATCC 700827 / DSM 18053 / CIP 107007 / KCTC 52180 / NS114)</name>
    <dbReference type="NCBI Taxonomy" id="471854"/>
    <lineage>
        <taxon>Bacteria</taxon>
        <taxon>Pseudomonadati</taxon>
        <taxon>Bacteroidota</taxon>
        <taxon>Cytophagia</taxon>
        <taxon>Cytophagales</taxon>
        <taxon>Spirosomataceae</taxon>
        <taxon>Dyadobacter</taxon>
    </lineage>
</organism>
<dbReference type="EMBL" id="CP001619">
    <property type="protein sequence ID" value="ACT92812.1"/>
    <property type="molecule type" value="Genomic_DNA"/>
</dbReference>
<feature type="compositionally biased region" description="Polar residues" evidence="1">
    <location>
        <begin position="28"/>
        <end position="50"/>
    </location>
</feature>
<dbReference type="PROSITE" id="PS51257">
    <property type="entry name" value="PROKAR_LIPOPROTEIN"/>
    <property type="match status" value="1"/>
</dbReference>
<feature type="compositionally biased region" description="Polar residues" evidence="1">
    <location>
        <begin position="76"/>
        <end position="130"/>
    </location>
</feature>
<keyword evidence="2" id="KW-0732">Signal</keyword>
<feature type="compositionally biased region" description="Basic and acidic residues" evidence="1">
    <location>
        <begin position="148"/>
        <end position="163"/>
    </location>
</feature>
<evidence type="ECO:0000313" key="4">
    <source>
        <dbReference type="Proteomes" id="UP000002011"/>
    </source>
</evidence>
<reference evidence="3 4" key="1">
    <citation type="journal article" date="2009" name="Stand. Genomic Sci.">
        <title>Complete genome sequence of Dyadobacter fermentans type strain (NS114).</title>
        <authorList>
            <person name="Lang E."/>
            <person name="Lapidus A."/>
            <person name="Chertkov O."/>
            <person name="Brettin T."/>
            <person name="Detter J.C."/>
            <person name="Han C."/>
            <person name="Copeland A."/>
            <person name="Glavina Del Rio T."/>
            <person name="Nolan M."/>
            <person name="Chen F."/>
            <person name="Lucas S."/>
            <person name="Tice H."/>
            <person name="Cheng J.F."/>
            <person name="Land M."/>
            <person name="Hauser L."/>
            <person name="Chang Y.J."/>
            <person name="Jeffries C.D."/>
            <person name="Kopitz M."/>
            <person name="Bruce D."/>
            <person name="Goodwin L."/>
            <person name="Pitluck S."/>
            <person name="Ovchinnikova G."/>
            <person name="Pati A."/>
            <person name="Ivanova N."/>
            <person name="Mavrommatis K."/>
            <person name="Chen A."/>
            <person name="Palaniappan K."/>
            <person name="Chain P."/>
            <person name="Bristow J."/>
            <person name="Eisen J.A."/>
            <person name="Markowitz V."/>
            <person name="Hugenholtz P."/>
            <person name="Goker M."/>
            <person name="Rohde M."/>
            <person name="Kyrpides N.C."/>
            <person name="Klenk H.P."/>
        </authorList>
    </citation>
    <scope>NUCLEOTIDE SEQUENCE [LARGE SCALE GENOMIC DNA]</scope>
    <source>
        <strain evidence="4">ATCC 700827 / DSM 18053 / CIP 107007 / KCTC 52180 / NS114</strain>
    </source>
</reference>
<dbReference type="HOGENOM" id="CLU_1624520_0_0_10"/>
<keyword evidence="4" id="KW-1185">Reference proteome</keyword>
<feature type="region of interest" description="Disordered" evidence="1">
    <location>
        <begin position="26"/>
        <end position="163"/>
    </location>
</feature>
<evidence type="ECO:0000313" key="3">
    <source>
        <dbReference type="EMBL" id="ACT92812.1"/>
    </source>
</evidence>